<dbReference type="EMBL" id="QRAN01000006">
    <property type="protein sequence ID" value="RLQ22478.1"/>
    <property type="molecule type" value="Genomic_DNA"/>
</dbReference>
<keyword evidence="5 6" id="KW-0472">Membrane</keyword>
<dbReference type="PANTHER" id="PTHR31632:SF2">
    <property type="entry name" value="PLASMA MEMBRANE IRON PERMEASE"/>
    <property type="match status" value="1"/>
</dbReference>
<accession>A0A3L7DY10</accession>
<evidence type="ECO:0000256" key="3">
    <source>
        <dbReference type="ARBA" id="ARBA00022692"/>
    </source>
</evidence>
<name>A0A3L7DY10_9GAMM</name>
<keyword evidence="3 6" id="KW-0812">Transmembrane</keyword>
<proteinExistence type="inferred from homology"/>
<evidence type="ECO:0008006" key="9">
    <source>
        <dbReference type="Google" id="ProtNLM"/>
    </source>
</evidence>
<dbReference type="GO" id="GO:0033573">
    <property type="term" value="C:high-affinity iron permease complex"/>
    <property type="evidence" value="ECO:0007669"/>
    <property type="project" value="InterPro"/>
</dbReference>
<comment type="caution">
    <text evidence="7">The sequence shown here is derived from an EMBL/GenBank/DDBJ whole genome shotgun (WGS) entry which is preliminary data.</text>
</comment>
<feature type="transmembrane region" description="Helical" evidence="6">
    <location>
        <begin position="137"/>
        <end position="159"/>
    </location>
</feature>
<feature type="transmembrane region" description="Helical" evidence="6">
    <location>
        <begin position="166"/>
        <end position="186"/>
    </location>
</feature>
<feature type="transmembrane region" description="Helical" evidence="6">
    <location>
        <begin position="234"/>
        <end position="252"/>
    </location>
</feature>
<evidence type="ECO:0000313" key="7">
    <source>
        <dbReference type="EMBL" id="RLQ22478.1"/>
    </source>
</evidence>
<feature type="transmembrane region" description="Helical" evidence="6">
    <location>
        <begin position="33"/>
        <end position="52"/>
    </location>
</feature>
<evidence type="ECO:0000256" key="6">
    <source>
        <dbReference type="SAM" id="Phobius"/>
    </source>
</evidence>
<comment type="similarity">
    <text evidence="2">Belongs to the oxidase-dependent Fe transporter (OFeT) (TC 9.A.10.1) family.</text>
</comment>
<dbReference type="InterPro" id="IPR004923">
    <property type="entry name" value="FTR1/Fip1/EfeU"/>
</dbReference>
<reference evidence="7 8" key="1">
    <citation type="submission" date="2018-07" db="EMBL/GenBank/DDBJ databases">
        <title>Halioglobus sp. genome submission.</title>
        <authorList>
            <person name="Ye M.-Q."/>
            <person name="Du Z.-J."/>
        </authorList>
    </citation>
    <scope>NUCLEOTIDE SEQUENCE [LARGE SCALE GENOMIC DNA]</scope>
    <source>
        <strain evidence="7 8">U0301</strain>
    </source>
</reference>
<feature type="transmembrane region" description="Helical" evidence="6">
    <location>
        <begin position="6"/>
        <end position="26"/>
    </location>
</feature>
<dbReference type="PANTHER" id="PTHR31632">
    <property type="entry name" value="IRON TRANSPORTER FTH1"/>
    <property type="match status" value="1"/>
</dbReference>
<evidence type="ECO:0000256" key="1">
    <source>
        <dbReference type="ARBA" id="ARBA00004141"/>
    </source>
</evidence>
<sequence>MLINSVVLVLREVLEAAMVVSVLLALSRNLRLPASWLFWSLPVIAIAVVAFASTLDTITDAFDGAGQELVSAALQIAVFVGIVAVVFWVASEDSRRDGDQRLLQWLLALTVVCALVRECSEIVIYITAFAAASETRAAVFAGSAIGAGIGISLGVLLFASLRAVPLVLSTSLCIALMALIGAGMVMQSTMLLEQVDWLQPGMQLWDSSALVSEQSISGQLLYAVFGYEATPGRVQVLLYLASVILVAGAWWLPRHYGGKHYGD</sequence>
<gene>
    <name evidence="7" type="ORF">DWB85_07610</name>
</gene>
<feature type="transmembrane region" description="Helical" evidence="6">
    <location>
        <begin position="72"/>
        <end position="90"/>
    </location>
</feature>
<protein>
    <recommendedName>
        <fullName evidence="9">Iron permease FTR1</fullName>
    </recommendedName>
</protein>
<evidence type="ECO:0000256" key="5">
    <source>
        <dbReference type="ARBA" id="ARBA00023136"/>
    </source>
</evidence>
<dbReference type="Proteomes" id="UP000265509">
    <property type="component" value="Unassembled WGS sequence"/>
</dbReference>
<comment type="subcellular location">
    <subcellularLocation>
        <location evidence="1">Membrane</location>
        <topology evidence="1">Multi-pass membrane protein</topology>
    </subcellularLocation>
</comment>
<dbReference type="OrthoDB" id="5764104at2"/>
<keyword evidence="4 6" id="KW-1133">Transmembrane helix</keyword>
<keyword evidence="8" id="KW-1185">Reference proteome</keyword>
<evidence type="ECO:0000313" key="8">
    <source>
        <dbReference type="Proteomes" id="UP000265509"/>
    </source>
</evidence>
<evidence type="ECO:0000256" key="4">
    <source>
        <dbReference type="ARBA" id="ARBA00022989"/>
    </source>
</evidence>
<organism evidence="7 8">
    <name type="scientific">Seongchinamella sediminis</name>
    <dbReference type="NCBI Taxonomy" id="2283635"/>
    <lineage>
        <taxon>Bacteria</taxon>
        <taxon>Pseudomonadati</taxon>
        <taxon>Pseudomonadota</taxon>
        <taxon>Gammaproteobacteria</taxon>
        <taxon>Cellvibrionales</taxon>
        <taxon>Halieaceae</taxon>
        <taxon>Seongchinamella</taxon>
    </lineage>
</organism>
<dbReference type="GO" id="GO:0015093">
    <property type="term" value="F:ferrous iron transmembrane transporter activity"/>
    <property type="evidence" value="ECO:0007669"/>
    <property type="project" value="TreeGrafter"/>
</dbReference>
<dbReference type="Pfam" id="PF03239">
    <property type="entry name" value="FTR1"/>
    <property type="match status" value="1"/>
</dbReference>
<dbReference type="AlphaFoldDB" id="A0A3L7DY10"/>
<evidence type="ECO:0000256" key="2">
    <source>
        <dbReference type="ARBA" id="ARBA00008333"/>
    </source>
</evidence>
<dbReference type="RefSeq" id="WP_117953619.1">
    <property type="nucleotide sequence ID" value="NZ_QRAN01000006.1"/>
</dbReference>